<accession>A0AAD8A7S9</accession>
<evidence type="ECO:0000256" key="1">
    <source>
        <dbReference type="SAM" id="Phobius"/>
    </source>
</evidence>
<organism evidence="2 3">
    <name type="scientific">Diploptera punctata</name>
    <name type="common">Pacific beetle cockroach</name>
    <dbReference type="NCBI Taxonomy" id="6984"/>
    <lineage>
        <taxon>Eukaryota</taxon>
        <taxon>Metazoa</taxon>
        <taxon>Ecdysozoa</taxon>
        <taxon>Arthropoda</taxon>
        <taxon>Hexapoda</taxon>
        <taxon>Insecta</taxon>
        <taxon>Pterygota</taxon>
        <taxon>Neoptera</taxon>
        <taxon>Polyneoptera</taxon>
        <taxon>Dictyoptera</taxon>
        <taxon>Blattodea</taxon>
        <taxon>Blaberoidea</taxon>
        <taxon>Blaberidae</taxon>
        <taxon>Diplopterinae</taxon>
        <taxon>Diploptera</taxon>
    </lineage>
</organism>
<reference evidence="2" key="1">
    <citation type="journal article" date="2023" name="IScience">
        <title>Live-bearing cockroach genome reveals convergent evolutionary mechanisms linked to viviparity in insects and beyond.</title>
        <authorList>
            <person name="Fouks B."/>
            <person name="Harrison M.C."/>
            <person name="Mikhailova A.A."/>
            <person name="Marchal E."/>
            <person name="English S."/>
            <person name="Carruthers M."/>
            <person name="Jennings E.C."/>
            <person name="Chiamaka E.L."/>
            <person name="Frigard R.A."/>
            <person name="Pippel M."/>
            <person name="Attardo G.M."/>
            <person name="Benoit J.B."/>
            <person name="Bornberg-Bauer E."/>
            <person name="Tobe S.S."/>
        </authorList>
    </citation>
    <scope>NUCLEOTIDE SEQUENCE</scope>
    <source>
        <strain evidence="2">Stay&amp;Tobe</strain>
    </source>
</reference>
<protein>
    <submittedName>
        <fullName evidence="2">Uncharacterized protein</fullName>
    </submittedName>
</protein>
<keyword evidence="1" id="KW-0812">Transmembrane</keyword>
<feature type="non-terminal residue" evidence="2">
    <location>
        <position position="1"/>
    </location>
</feature>
<evidence type="ECO:0000313" key="2">
    <source>
        <dbReference type="EMBL" id="KAJ9594095.1"/>
    </source>
</evidence>
<keyword evidence="1" id="KW-1133">Transmembrane helix</keyword>
<evidence type="ECO:0000313" key="3">
    <source>
        <dbReference type="Proteomes" id="UP001233999"/>
    </source>
</evidence>
<proteinExistence type="predicted"/>
<dbReference type="Proteomes" id="UP001233999">
    <property type="component" value="Unassembled WGS sequence"/>
</dbReference>
<keyword evidence="3" id="KW-1185">Reference proteome</keyword>
<comment type="caution">
    <text evidence="2">The sequence shown here is derived from an EMBL/GenBank/DDBJ whole genome shotgun (WGS) entry which is preliminary data.</text>
</comment>
<dbReference type="AlphaFoldDB" id="A0AAD8A7S9"/>
<feature type="non-terminal residue" evidence="2">
    <location>
        <position position="88"/>
    </location>
</feature>
<gene>
    <name evidence="2" type="ORF">L9F63_014486</name>
</gene>
<name>A0AAD8A7S9_DIPPU</name>
<dbReference type="EMBL" id="JASPKZ010003071">
    <property type="protein sequence ID" value="KAJ9594095.1"/>
    <property type="molecule type" value="Genomic_DNA"/>
</dbReference>
<reference evidence="2" key="2">
    <citation type="submission" date="2023-05" db="EMBL/GenBank/DDBJ databases">
        <authorList>
            <person name="Fouks B."/>
        </authorList>
    </citation>
    <scope>NUCLEOTIDE SEQUENCE</scope>
    <source>
        <strain evidence="2">Stay&amp;Tobe</strain>
        <tissue evidence="2">Testes</tissue>
    </source>
</reference>
<feature type="transmembrane region" description="Helical" evidence="1">
    <location>
        <begin position="20"/>
        <end position="43"/>
    </location>
</feature>
<keyword evidence="1" id="KW-0472">Membrane</keyword>
<sequence>KSCPCAVYRIKWSKLAIIRWPLWSSVRIVASMPLTFCGIAAVVGRPERGESLRVHASLLEECAPPGDIATVHTIIPIHATHVPVNFTG</sequence>